<organism evidence="1">
    <name type="scientific">Sesamum latifolium</name>
    <dbReference type="NCBI Taxonomy" id="2727402"/>
    <lineage>
        <taxon>Eukaryota</taxon>
        <taxon>Viridiplantae</taxon>
        <taxon>Streptophyta</taxon>
        <taxon>Embryophyta</taxon>
        <taxon>Tracheophyta</taxon>
        <taxon>Spermatophyta</taxon>
        <taxon>Magnoliopsida</taxon>
        <taxon>eudicotyledons</taxon>
        <taxon>Gunneridae</taxon>
        <taxon>Pentapetalae</taxon>
        <taxon>asterids</taxon>
        <taxon>lamiids</taxon>
        <taxon>Lamiales</taxon>
        <taxon>Pedaliaceae</taxon>
        <taxon>Sesamum</taxon>
    </lineage>
</organism>
<dbReference type="AlphaFoldDB" id="A0AAW2WUK3"/>
<name>A0AAW2WUK3_9LAMI</name>
<accession>A0AAW2WUK3</accession>
<dbReference type="EMBL" id="JACGWN010000006">
    <property type="protein sequence ID" value="KAL0445557.1"/>
    <property type="molecule type" value="Genomic_DNA"/>
</dbReference>
<sequence length="175" mass="20253">MVYVLVRLILRFRCAYFPGHTTPIPFQNEVLLQPFSPEEIKCALDQMYPYKSPGPDAFIHRRLITSNIFVAYELNHYLSHKRWGSVGHVALKLGISKACDRIEWVFLERVLLRLGFHKVFSCMVQQEEGERGIQGVAVCRRAPRVSHLLFADDTLLFCQATVEAMERIKVILTKF</sequence>
<reference evidence="1" key="1">
    <citation type="submission" date="2020-06" db="EMBL/GenBank/DDBJ databases">
        <authorList>
            <person name="Li T."/>
            <person name="Hu X."/>
            <person name="Zhang T."/>
            <person name="Song X."/>
            <person name="Zhang H."/>
            <person name="Dai N."/>
            <person name="Sheng W."/>
            <person name="Hou X."/>
            <person name="Wei L."/>
        </authorList>
    </citation>
    <scope>NUCLEOTIDE SEQUENCE</scope>
    <source>
        <strain evidence="1">KEN1</strain>
        <tissue evidence="1">Leaf</tissue>
    </source>
</reference>
<protein>
    <recommendedName>
        <fullName evidence="2">Reverse transcriptase</fullName>
    </recommendedName>
</protein>
<gene>
    <name evidence="1" type="ORF">Slati_1683600</name>
</gene>
<evidence type="ECO:0008006" key="2">
    <source>
        <dbReference type="Google" id="ProtNLM"/>
    </source>
</evidence>
<evidence type="ECO:0000313" key="1">
    <source>
        <dbReference type="EMBL" id="KAL0445557.1"/>
    </source>
</evidence>
<comment type="caution">
    <text evidence="1">The sequence shown here is derived from an EMBL/GenBank/DDBJ whole genome shotgun (WGS) entry which is preliminary data.</text>
</comment>
<proteinExistence type="predicted"/>
<reference evidence="1" key="2">
    <citation type="journal article" date="2024" name="Plant">
        <title>Genomic evolution and insights into agronomic trait innovations of Sesamum species.</title>
        <authorList>
            <person name="Miao H."/>
            <person name="Wang L."/>
            <person name="Qu L."/>
            <person name="Liu H."/>
            <person name="Sun Y."/>
            <person name="Le M."/>
            <person name="Wang Q."/>
            <person name="Wei S."/>
            <person name="Zheng Y."/>
            <person name="Lin W."/>
            <person name="Duan Y."/>
            <person name="Cao H."/>
            <person name="Xiong S."/>
            <person name="Wang X."/>
            <person name="Wei L."/>
            <person name="Li C."/>
            <person name="Ma Q."/>
            <person name="Ju M."/>
            <person name="Zhao R."/>
            <person name="Li G."/>
            <person name="Mu C."/>
            <person name="Tian Q."/>
            <person name="Mei H."/>
            <person name="Zhang T."/>
            <person name="Gao T."/>
            <person name="Zhang H."/>
        </authorList>
    </citation>
    <scope>NUCLEOTIDE SEQUENCE</scope>
    <source>
        <strain evidence="1">KEN1</strain>
    </source>
</reference>